<evidence type="ECO:0000313" key="2">
    <source>
        <dbReference type="Proteomes" id="UP001500359"/>
    </source>
</evidence>
<keyword evidence="2" id="KW-1185">Reference proteome</keyword>
<name>A0ABN1LHX4_9ALTE</name>
<dbReference type="Proteomes" id="UP001500359">
    <property type="component" value="Unassembled WGS sequence"/>
</dbReference>
<dbReference type="RefSeq" id="WP_343858776.1">
    <property type="nucleotide sequence ID" value="NZ_BAAAFD010000004.1"/>
</dbReference>
<dbReference type="SUPFAM" id="SSF56935">
    <property type="entry name" value="Porins"/>
    <property type="match status" value="1"/>
</dbReference>
<comment type="caution">
    <text evidence="1">The sequence shown here is derived from an EMBL/GenBank/DDBJ whole genome shotgun (WGS) entry which is preliminary data.</text>
</comment>
<organism evidence="1 2">
    <name type="scientific">Aliiglaciecola litoralis</name>
    <dbReference type="NCBI Taxonomy" id="582857"/>
    <lineage>
        <taxon>Bacteria</taxon>
        <taxon>Pseudomonadati</taxon>
        <taxon>Pseudomonadota</taxon>
        <taxon>Gammaproteobacteria</taxon>
        <taxon>Alteromonadales</taxon>
        <taxon>Alteromonadaceae</taxon>
        <taxon>Aliiglaciecola</taxon>
    </lineage>
</organism>
<protein>
    <recommendedName>
        <fullName evidence="3">Phosphate-selective porin O and P</fullName>
    </recommendedName>
</protein>
<proteinExistence type="predicted"/>
<gene>
    <name evidence="1" type="ORF">GCM10009114_17200</name>
</gene>
<evidence type="ECO:0008006" key="3">
    <source>
        <dbReference type="Google" id="ProtNLM"/>
    </source>
</evidence>
<sequence length="389" mass="44347">MKMPPYLLVLSLLMVTKVMAGEKVNWRGFVAQGVIQAEHSNYIEDDGGVSVKLTEIGLNASYTLDTNLRVAGQVVYLNGGNRYPEGVRIDYLFLDWSAVNTLDWQVNMHLGRVKNYHWLYSSTRDVPHTRPTIVLPQSIYFDNFRDVALGVDGLAVVANTNNDFGDWEFNWSYGKSTISEEQTKNLVGQISTGDLDQRFVHQANFVWHDQKLRLGAGLLDSGFEYTQGPSDPFFDGNAEVQRLMIRAIYETESWQLAAEIFRERTMYDDLVFPGFSNDSTGEGGFVQGQYYINPELTLTARLDIFDVNRKDRDGRIREQQSGGTAPAYFGFQDQATFGVSWDFAKNWRVQAEVHRVKGTGRLAPVFIPNTVLNDRKYWSIWGLQLAHWF</sequence>
<dbReference type="EMBL" id="BAAAFD010000004">
    <property type="protein sequence ID" value="GAA0856188.1"/>
    <property type="molecule type" value="Genomic_DNA"/>
</dbReference>
<reference evidence="1 2" key="1">
    <citation type="journal article" date="2019" name="Int. J. Syst. Evol. Microbiol.">
        <title>The Global Catalogue of Microorganisms (GCM) 10K type strain sequencing project: providing services to taxonomists for standard genome sequencing and annotation.</title>
        <authorList>
            <consortium name="The Broad Institute Genomics Platform"/>
            <consortium name="The Broad Institute Genome Sequencing Center for Infectious Disease"/>
            <person name="Wu L."/>
            <person name="Ma J."/>
        </authorList>
    </citation>
    <scope>NUCLEOTIDE SEQUENCE [LARGE SCALE GENOMIC DNA]</scope>
    <source>
        <strain evidence="1 2">JCM 15896</strain>
    </source>
</reference>
<accession>A0ABN1LHX4</accession>
<evidence type="ECO:0000313" key="1">
    <source>
        <dbReference type="EMBL" id="GAA0856188.1"/>
    </source>
</evidence>